<protein>
    <submittedName>
        <fullName evidence="1">Uncharacterized protein</fullName>
    </submittedName>
</protein>
<dbReference type="RefSeq" id="WP_255900460.1">
    <property type="nucleotide sequence ID" value="NZ_JAFMZO010000002.1"/>
</dbReference>
<evidence type="ECO:0000313" key="2">
    <source>
        <dbReference type="Proteomes" id="UP001597387"/>
    </source>
</evidence>
<sequence>MEIIRVADMLNEMMEREENGQFKPFEIEFVTCNLRNNTGGEIITLDRAVFVGGPSDRKTARNPNHGRNFTRNIRHQDSDRIITFHPLLARKFNGKQVAQ</sequence>
<accession>A0ABW4ZPM0</accession>
<dbReference type="Proteomes" id="UP001597387">
    <property type="component" value="Unassembled WGS sequence"/>
</dbReference>
<dbReference type="EMBL" id="JBHUHZ010000002">
    <property type="protein sequence ID" value="MFD2163675.1"/>
    <property type="molecule type" value="Genomic_DNA"/>
</dbReference>
<name>A0ABW4ZPM0_9SPHI</name>
<proteinExistence type="predicted"/>
<reference evidence="2" key="1">
    <citation type="journal article" date="2019" name="Int. J. Syst. Evol. Microbiol.">
        <title>The Global Catalogue of Microorganisms (GCM) 10K type strain sequencing project: providing services to taxonomists for standard genome sequencing and annotation.</title>
        <authorList>
            <consortium name="The Broad Institute Genomics Platform"/>
            <consortium name="The Broad Institute Genome Sequencing Center for Infectious Disease"/>
            <person name="Wu L."/>
            <person name="Ma J."/>
        </authorList>
    </citation>
    <scope>NUCLEOTIDE SEQUENCE [LARGE SCALE GENOMIC DNA]</scope>
    <source>
        <strain evidence="2">KCTC 42217</strain>
    </source>
</reference>
<comment type="caution">
    <text evidence="1">The sequence shown here is derived from an EMBL/GenBank/DDBJ whole genome shotgun (WGS) entry which is preliminary data.</text>
</comment>
<organism evidence="1 2">
    <name type="scientific">Paradesertivirga mongoliensis</name>
    <dbReference type="NCBI Taxonomy" id="2100740"/>
    <lineage>
        <taxon>Bacteria</taxon>
        <taxon>Pseudomonadati</taxon>
        <taxon>Bacteroidota</taxon>
        <taxon>Sphingobacteriia</taxon>
        <taxon>Sphingobacteriales</taxon>
        <taxon>Sphingobacteriaceae</taxon>
        <taxon>Paradesertivirga</taxon>
    </lineage>
</organism>
<keyword evidence="2" id="KW-1185">Reference proteome</keyword>
<gene>
    <name evidence="1" type="ORF">ACFSJU_14795</name>
</gene>
<evidence type="ECO:0000313" key="1">
    <source>
        <dbReference type="EMBL" id="MFD2163675.1"/>
    </source>
</evidence>